<dbReference type="InterPro" id="IPR001932">
    <property type="entry name" value="PPM-type_phosphatase-like_dom"/>
</dbReference>
<dbReference type="InterPro" id="IPR045269">
    <property type="entry name" value="Atg1-like"/>
</dbReference>
<evidence type="ECO:0000256" key="1">
    <source>
        <dbReference type="SAM" id="Phobius"/>
    </source>
</evidence>
<dbReference type="Gene3D" id="1.10.510.10">
    <property type="entry name" value="Transferase(Phosphotransferase) domain 1"/>
    <property type="match status" value="1"/>
</dbReference>
<dbReference type="GO" id="GO:0005524">
    <property type="term" value="F:ATP binding"/>
    <property type="evidence" value="ECO:0007669"/>
    <property type="project" value="InterPro"/>
</dbReference>
<dbReference type="Pfam" id="PF13672">
    <property type="entry name" value="PP2C_2"/>
    <property type="match status" value="1"/>
</dbReference>
<protein>
    <submittedName>
        <fullName evidence="4">Protein serine/threonine phosphatase PrpC, regulation of stationary phase</fullName>
    </submittedName>
</protein>
<accession>A0A1W1CIM9</accession>
<dbReference type="Gene3D" id="3.60.40.10">
    <property type="entry name" value="PPM-type phosphatase domain"/>
    <property type="match status" value="1"/>
</dbReference>
<dbReference type="PROSITE" id="PS00108">
    <property type="entry name" value="PROTEIN_KINASE_ST"/>
    <property type="match status" value="1"/>
</dbReference>
<dbReference type="CDD" id="cd00143">
    <property type="entry name" value="PP2Cc"/>
    <property type="match status" value="1"/>
</dbReference>
<organism evidence="4">
    <name type="scientific">hydrothermal vent metagenome</name>
    <dbReference type="NCBI Taxonomy" id="652676"/>
    <lineage>
        <taxon>unclassified sequences</taxon>
        <taxon>metagenomes</taxon>
        <taxon>ecological metagenomes</taxon>
    </lineage>
</organism>
<dbReference type="SMART" id="SM00220">
    <property type="entry name" value="S_TKc"/>
    <property type="match status" value="1"/>
</dbReference>
<dbReference type="Pfam" id="PF00069">
    <property type="entry name" value="Pkinase"/>
    <property type="match status" value="1"/>
</dbReference>
<proteinExistence type="predicted"/>
<dbReference type="InterPro" id="IPR011009">
    <property type="entry name" value="Kinase-like_dom_sf"/>
</dbReference>
<feature type="domain" description="Protein kinase" evidence="2">
    <location>
        <begin position="195"/>
        <end position="516"/>
    </location>
</feature>
<dbReference type="InterPro" id="IPR000719">
    <property type="entry name" value="Prot_kinase_dom"/>
</dbReference>
<evidence type="ECO:0000259" key="2">
    <source>
        <dbReference type="PROSITE" id="PS50011"/>
    </source>
</evidence>
<dbReference type="PROSITE" id="PS51746">
    <property type="entry name" value="PPM_2"/>
    <property type="match status" value="1"/>
</dbReference>
<name>A0A1W1CIM9_9ZZZZ</name>
<dbReference type="SMART" id="SM00331">
    <property type="entry name" value="PP2C_SIG"/>
    <property type="match status" value="1"/>
</dbReference>
<evidence type="ECO:0000313" key="4">
    <source>
        <dbReference type="EMBL" id="SFV65656.1"/>
    </source>
</evidence>
<dbReference type="InterPro" id="IPR036457">
    <property type="entry name" value="PPM-type-like_dom_sf"/>
</dbReference>
<reference evidence="4" key="1">
    <citation type="submission" date="2016-10" db="EMBL/GenBank/DDBJ databases">
        <authorList>
            <person name="de Groot N.N."/>
        </authorList>
    </citation>
    <scope>NUCLEOTIDE SEQUENCE</scope>
</reference>
<dbReference type="SUPFAM" id="SSF81606">
    <property type="entry name" value="PP2C-like"/>
    <property type="match status" value="1"/>
</dbReference>
<dbReference type="GO" id="GO:0010506">
    <property type="term" value="P:regulation of autophagy"/>
    <property type="evidence" value="ECO:0007669"/>
    <property type="project" value="InterPro"/>
</dbReference>
<dbReference type="PROSITE" id="PS50011">
    <property type="entry name" value="PROTEIN_KINASE_DOM"/>
    <property type="match status" value="1"/>
</dbReference>
<dbReference type="SUPFAM" id="SSF56112">
    <property type="entry name" value="Protein kinase-like (PK-like)"/>
    <property type="match status" value="1"/>
</dbReference>
<evidence type="ECO:0000259" key="3">
    <source>
        <dbReference type="PROSITE" id="PS51746"/>
    </source>
</evidence>
<dbReference type="EMBL" id="FPHF01000089">
    <property type="protein sequence ID" value="SFV65656.1"/>
    <property type="molecule type" value="Genomic_DNA"/>
</dbReference>
<dbReference type="AlphaFoldDB" id="A0A1W1CIM9"/>
<keyword evidence="1" id="KW-0472">Membrane</keyword>
<gene>
    <name evidence="4" type="ORF">MNB_SM-4-998</name>
</gene>
<feature type="domain" description="PPM-type phosphatase" evidence="3">
    <location>
        <begin position="14"/>
        <end position="231"/>
    </location>
</feature>
<dbReference type="PANTHER" id="PTHR24348">
    <property type="entry name" value="SERINE/THREONINE-PROTEIN KINASE UNC-51-RELATED"/>
    <property type="match status" value="1"/>
</dbReference>
<dbReference type="GO" id="GO:0005737">
    <property type="term" value="C:cytoplasm"/>
    <property type="evidence" value="ECO:0007669"/>
    <property type="project" value="TreeGrafter"/>
</dbReference>
<sequence>MAEYKLMNTANIKYTGFSLAKRKELTGDDFYDVKTIGDVTIAVVCDGVGSATEGAAAARRTTTYLMNNFKIRPKSWSIEKSIKSFIVSINSILYQESQVNYESSELVTTLTIVVIQGNRLYGANVGDSRVYLYRDSILNQLSNDHSMDEPGFENVLTQAIGIDAIVEPYYFENIIEKDDKILLCSDGLYNVLPTIELTQCINLGAHSLVRKASKRTEDNLPDDTTAVVISILNADELTTLKQQDLNIPKSLKEGQVIDGYTLTKALIQNERTWLVHKKTKDYVLKFAPTDALDDEVSLDFFVKEAWNAKRLKADFFPKAVIPKNRSARYYVMQHFKGEDLDAYLSHKHITIDDSIELTNTLLKMSQYLVKYDLIHGDIKPPNIMISKDNDENLKFKIIDFGSITDIFSSDSKVGTPSYLAPERFLGDAISETTEIFSIGVTLYLSLTKKYPYGEIEPFQNPSFKEAKPASFYNKNIPNWLDSIIMRSIAIDKNERYSHYSEMNFELHNPTKVKPYFIKSASLIEKSPLLFYKIAFSSMTFVNFILLYFLFK</sequence>
<dbReference type="InterPro" id="IPR008271">
    <property type="entry name" value="Ser/Thr_kinase_AS"/>
</dbReference>
<dbReference type="SMART" id="SM00332">
    <property type="entry name" value="PP2Cc"/>
    <property type="match status" value="1"/>
</dbReference>
<keyword evidence="1" id="KW-1133">Transmembrane helix</keyword>
<dbReference type="GO" id="GO:0004674">
    <property type="term" value="F:protein serine/threonine kinase activity"/>
    <property type="evidence" value="ECO:0007669"/>
    <property type="project" value="InterPro"/>
</dbReference>
<feature type="transmembrane region" description="Helical" evidence="1">
    <location>
        <begin position="528"/>
        <end position="550"/>
    </location>
</feature>
<keyword evidence="1" id="KW-0812">Transmembrane</keyword>